<keyword evidence="7 14" id="KW-0808">Transferase</keyword>
<dbReference type="Gene3D" id="3.40.50.2000">
    <property type="entry name" value="Glycogen Phosphorylase B"/>
    <property type="match status" value="1"/>
</dbReference>
<evidence type="ECO:0000259" key="15">
    <source>
        <dbReference type="Pfam" id="PF00534"/>
    </source>
</evidence>
<dbReference type="InParanoid" id="A0A3Q1IMK0"/>
<keyword evidence="11 14" id="KW-0472">Membrane</keyword>
<feature type="transmembrane region" description="Helical" evidence="14">
    <location>
        <begin position="25"/>
        <end position="47"/>
    </location>
</feature>
<keyword evidence="9 14" id="KW-0256">Endoplasmic reticulum</keyword>
<keyword evidence="18" id="KW-1185">Reference proteome</keyword>
<dbReference type="CDD" id="cd03806">
    <property type="entry name" value="GT4_ALG11-like"/>
    <property type="match status" value="1"/>
</dbReference>
<comment type="catalytic activity">
    <reaction evidence="12 14">
        <text>an alpha-D-Man-(1-&gt;3)-[alpha-D-Man-(1-&gt;6)]-beta-D-Man-(1-&gt;4)-beta-D-GlcNAc-(1-&gt;4)-alpha-D-GlcNAc-diphospho-di-trans,poly-cis-dolichol + 2 GDP-alpha-D-mannose = an alpha-D-Man-(1-&gt;2)-alpha-D-Man-(1-&gt;2)-alpha-D-Man-(1-&gt;3)-[alpha-D-Man-(1-&gt;6)]-beta-D-Man-(1-&gt;4)-beta-D-GlcNAc-(1-&gt;4)-alpha-D-GlcNAc-diphospho-di-trans,poly-cis-dolichol + 2 GDP + 2 H(+)</text>
        <dbReference type="Rhea" id="RHEA:29523"/>
        <dbReference type="Rhea" id="RHEA-COMP:19515"/>
        <dbReference type="Rhea" id="RHEA-COMP:19516"/>
        <dbReference type="ChEBI" id="CHEBI:15378"/>
        <dbReference type="ChEBI" id="CHEBI:57527"/>
        <dbReference type="ChEBI" id="CHEBI:58189"/>
        <dbReference type="ChEBI" id="CHEBI:132511"/>
        <dbReference type="ChEBI" id="CHEBI:132515"/>
        <dbReference type="EC" id="2.4.1.131"/>
    </reaction>
    <physiologicalReaction direction="left-to-right" evidence="12 14">
        <dbReference type="Rhea" id="RHEA:29524"/>
    </physiologicalReaction>
</comment>
<feature type="transmembrane region" description="Helical" evidence="14">
    <location>
        <begin position="220"/>
        <end position="245"/>
    </location>
</feature>
<keyword evidence="10 14" id="KW-1133">Transmembrane helix</keyword>
<dbReference type="GeneTree" id="ENSGT00550000075118"/>
<keyword evidence="8 14" id="KW-0812">Transmembrane</keyword>
<evidence type="ECO:0000256" key="12">
    <source>
        <dbReference type="ARBA" id="ARBA00045065"/>
    </source>
</evidence>
<evidence type="ECO:0000256" key="3">
    <source>
        <dbReference type="ARBA" id="ARBA00009481"/>
    </source>
</evidence>
<protein>
    <recommendedName>
        <fullName evidence="5 14">GDP-Man:Man(3)GlcNAc(2)-PP-Dol alpha-1,2-mannosyltransferase</fullName>
        <ecNumber evidence="4 14">2.4.1.131</ecNumber>
    </recommendedName>
</protein>
<dbReference type="PANTHER" id="PTHR45919">
    <property type="entry name" value="GDP-MAN:MAN(3)GLCNAC(2)-PP-DOL ALPHA-1,2-MANNOSYLTRANSFERASE"/>
    <property type="match status" value="1"/>
</dbReference>
<comment type="function">
    <text evidence="13">GDP-Man:Man(3)GlcNAc(2)-PP-Dol alpha-1,2-mannosyltransferase that operates in the biosynthetic pathway of dolichol-linked oligosaccharides, the glycan precursors employed in protein asparagine (N)-glycosylation. The assembly of dolichol-linked oligosaccharides begins on the cytosolic side of the endoplasmic reticulum membrane and finishes in its lumen. The sequential addition of sugars to dolichol pyrophosphate produces dolichol-linked oligosaccharides containing fourteen sugars, including two GlcNAcs, nine mannoses and three glucoses. Once assembled, the oligosaccharide is transferred from the lipid to nascent proteins by oligosaccharyltransferases. Catalyzes, on the cytoplasmic face of the endoplasmic reticulum, the addition of the fourth and fifth mannose residues to the dolichol-linked oligosaccharide chain, to produce Man(5)GlcNAc(2)-PP-dolichol core oligosaccharide. Man(5)GlcNAc(2)-PP-dolichol is a substrate for ALG3, the following enzyme in the biosynthetic pathway.</text>
</comment>
<evidence type="ECO:0000256" key="13">
    <source>
        <dbReference type="ARBA" id="ARBA00045128"/>
    </source>
</evidence>
<evidence type="ECO:0000256" key="6">
    <source>
        <dbReference type="ARBA" id="ARBA00022676"/>
    </source>
</evidence>
<dbReference type="Pfam" id="PF15924">
    <property type="entry name" value="ALG11_N"/>
    <property type="match status" value="1"/>
</dbReference>
<dbReference type="OrthoDB" id="2276068at2759"/>
<evidence type="ECO:0000256" key="4">
    <source>
        <dbReference type="ARBA" id="ARBA00012645"/>
    </source>
</evidence>
<reference evidence="17" key="2">
    <citation type="submission" date="2025-08" db="UniProtKB">
        <authorList>
            <consortium name="Ensembl"/>
        </authorList>
    </citation>
    <scope>IDENTIFICATION</scope>
</reference>
<sequence>MSGHDQLVYCLCELTRLLWKLLLPLLFLCVLLIAVLVLLVLAVRFWLQSKRNARWARDGRSAVAFFHPYCNAGGGGERVLWCAIRALQNRYPGVNFVVYTGDLYMTGQQILDKARRRFNIVLPRPVQFVYLRHRLLVEPGLFPHFTLLGQSVGSIFLGWEALTEFVPDLYIDSMGYAFTLPLFRYLGGCSVGSYVHFPTISTDMLSVVRERNPRINNPDYVSNSLFLSAFKVVYYCMFALLYGMAGSCSDLIMVNSSWTLNHILSLWHAPNSTTVVYPPCDVSAFLDIPLEEDGDRKCHSIISIGQFRPEKDHRLQIGAFKRLLDRRRQSAGGRETLKLVLVGGCRNQEDEDRVLMLRGLCQQLDIADRVEFKLNVPFEELKRELGDATIGLHTMWNEHFGIGVVECMAAGKVIVAHKSGGPKLDIVVPYEGGQTGFLADNEQSYAEAMERILALPSASRLEIRRNARQSVARFSDEEFEACFLAAVEPLMGTLER</sequence>
<gene>
    <name evidence="17" type="primary">ALG11</name>
</gene>
<evidence type="ECO:0000256" key="9">
    <source>
        <dbReference type="ARBA" id="ARBA00022824"/>
    </source>
</evidence>
<evidence type="ECO:0000256" key="11">
    <source>
        <dbReference type="ARBA" id="ARBA00023136"/>
    </source>
</evidence>
<evidence type="ECO:0000256" key="2">
    <source>
        <dbReference type="ARBA" id="ARBA00004922"/>
    </source>
</evidence>
<evidence type="ECO:0000256" key="5">
    <source>
        <dbReference type="ARBA" id="ARBA00022018"/>
    </source>
</evidence>
<accession>A0A3Q1IMK0</accession>
<feature type="domain" description="ALG11 mannosyltransferase N-terminal" evidence="16">
    <location>
        <begin position="61"/>
        <end position="267"/>
    </location>
</feature>
<dbReference type="InterPro" id="IPR038013">
    <property type="entry name" value="ALG11"/>
</dbReference>
<dbReference type="STRING" id="64144.ENSATEP00000005421"/>
<dbReference type="Ensembl" id="ENSATET00000005512.3">
    <property type="protein sequence ID" value="ENSATEP00000005421.2"/>
    <property type="gene ID" value="ENSATEG00000003821.3"/>
</dbReference>
<comment type="pathway">
    <text evidence="2 14">Protein modification; protein glycosylation.</text>
</comment>
<dbReference type="Proteomes" id="UP000265040">
    <property type="component" value="Chromosome 2"/>
</dbReference>
<reference evidence="17" key="3">
    <citation type="submission" date="2025-09" db="UniProtKB">
        <authorList>
            <consortium name="Ensembl"/>
        </authorList>
    </citation>
    <scope>IDENTIFICATION</scope>
</reference>
<proteinExistence type="inferred from homology"/>
<reference evidence="17" key="1">
    <citation type="submission" date="2021-04" db="EMBL/GenBank/DDBJ databases">
        <authorList>
            <consortium name="Wellcome Sanger Institute Data Sharing"/>
        </authorList>
    </citation>
    <scope>NUCLEOTIDE SEQUENCE [LARGE SCALE GENOMIC DNA]</scope>
</reference>
<evidence type="ECO:0000256" key="1">
    <source>
        <dbReference type="ARBA" id="ARBA00004389"/>
    </source>
</evidence>
<dbReference type="FunFam" id="3.40.50.2000:FF:000076">
    <property type="entry name" value="GDP-Man:Man(3)GlcNAc(2)-PP-Dol alpha-1,2-mannosyltransferase"/>
    <property type="match status" value="1"/>
</dbReference>
<comment type="subcellular location">
    <subcellularLocation>
        <location evidence="1">Endoplasmic reticulum membrane</location>
        <topology evidence="1">Single-pass membrane protein</topology>
    </subcellularLocation>
</comment>
<evidence type="ECO:0000256" key="10">
    <source>
        <dbReference type="ARBA" id="ARBA00022989"/>
    </source>
</evidence>
<evidence type="ECO:0000256" key="8">
    <source>
        <dbReference type="ARBA" id="ARBA00022692"/>
    </source>
</evidence>
<dbReference type="SUPFAM" id="SSF53756">
    <property type="entry name" value="UDP-Glycosyltransferase/glycogen phosphorylase"/>
    <property type="match status" value="1"/>
</dbReference>
<dbReference type="GO" id="GO:0005789">
    <property type="term" value="C:endoplasmic reticulum membrane"/>
    <property type="evidence" value="ECO:0007669"/>
    <property type="project" value="UniProtKB-SubCell"/>
</dbReference>
<evidence type="ECO:0000259" key="16">
    <source>
        <dbReference type="Pfam" id="PF15924"/>
    </source>
</evidence>
<organism evidence="17 18">
    <name type="scientific">Anabas testudineus</name>
    <name type="common">Climbing perch</name>
    <name type="synonym">Anthias testudineus</name>
    <dbReference type="NCBI Taxonomy" id="64144"/>
    <lineage>
        <taxon>Eukaryota</taxon>
        <taxon>Metazoa</taxon>
        <taxon>Chordata</taxon>
        <taxon>Craniata</taxon>
        <taxon>Vertebrata</taxon>
        <taxon>Euteleostomi</taxon>
        <taxon>Actinopterygii</taxon>
        <taxon>Neopterygii</taxon>
        <taxon>Teleostei</taxon>
        <taxon>Neoteleostei</taxon>
        <taxon>Acanthomorphata</taxon>
        <taxon>Anabantaria</taxon>
        <taxon>Anabantiformes</taxon>
        <taxon>Anabantoidei</taxon>
        <taxon>Anabantidae</taxon>
        <taxon>Anabas</taxon>
    </lineage>
</organism>
<dbReference type="UniPathway" id="UPA00378"/>
<dbReference type="GO" id="GO:0004377">
    <property type="term" value="F:GDP-Man:Man(3)GlcNAc(2)-PP-Dol alpha-1,2-mannosyltransferase activity"/>
    <property type="evidence" value="ECO:0007669"/>
    <property type="project" value="UniProtKB-UniRule"/>
</dbReference>
<dbReference type="EC" id="2.4.1.131" evidence="4 14"/>
<dbReference type="PANTHER" id="PTHR45919:SF1">
    <property type="entry name" value="GDP-MAN:MAN(3)GLCNAC(2)-PP-DOL ALPHA-1,2-MANNOSYLTRANSFERASE"/>
    <property type="match status" value="1"/>
</dbReference>
<dbReference type="Pfam" id="PF00534">
    <property type="entry name" value="Glycos_transf_1"/>
    <property type="match status" value="1"/>
</dbReference>
<evidence type="ECO:0000313" key="18">
    <source>
        <dbReference type="Proteomes" id="UP000265040"/>
    </source>
</evidence>
<dbReference type="InterPro" id="IPR031814">
    <property type="entry name" value="ALG11_N"/>
</dbReference>
<feature type="domain" description="Glycosyl transferase family 1" evidence="15">
    <location>
        <begin position="301"/>
        <end position="469"/>
    </location>
</feature>
<comment type="similarity">
    <text evidence="3 14">Belongs to the glycosyltransferase group 1 family. Glycosyltransferase 4 subfamily.</text>
</comment>
<keyword evidence="6 14" id="KW-0328">Glycosyltransferase</keyword>
<evidence type="ECO:0000256" key="14">
    <source>
        <dbReference type="RuleBase" id="RU367051"/>
    </source>
</evidence>
<dbReference type="AlphaFoldDB" id="A0A3Q1IMK0"/>
<name>A0A3Q1IMK0_ANATE</name>
<dbReference type="InterPro" id="IPR001296">
    <property type="entry name" value="Glyco_trans_1"/>
</dbReference>
<evidence type="ECO:0000313" key="17">
    <source>
        <dbReference type="Ensembl" id="ENSATEP00000005421.2"/>
    </source>
</evidence>
<evidence type="ECO:0000256" key="7">
    <source>
        <dbReference type="ARBA" id="ARBA00022679"/>
    </source>
</evidence>
<dbReference type="GO" id="GO:0006487">
    <property type="term" value="P:protein N-linked glycosylation"/>
    <property type="evidence" value="ECO:0007669"/>
    <property type="project" value="TreeGrafter"/>
</dbReference>